<evidence type="ECO:0000256" key="3">
    <source>
        <dbReference type="ARBA" id="ARBA00022598"/>
    </source>
</evidence>
<evidence type="ECO:0000259" key="9">
    <source>
        <dbReference type="Pfam" id="PF00501"/>
    </source>
</evidence>
<dbReference type="InterPro" id="IPR045851">
    <property type="entry name" value="AMP-bd_C_sf"/>
</dbReference>
<dbReference type="InterPro" id="IPR000873">
    <property type="entry name" value="AMP-dep_synth/lig_dom"/>
</dbReference>
<keyword evidence="12" id="KW-1185">Reference proteome</keyword>
<dbReference type="PROSITE" id="PS00455">
    <property type="entry name" value="AMP_BINDING"/>
    <property type="match status" value="1"/>
</dbReference>
<keyword evidence="4" id="KW-0472">Membrane</keyword>
<feature type="domain" description="AMP-dependent synthetase/ligase" evidence="9">
    <location>
        <begin position="10"/>
        <end position="378"/>
    </location>
</feature>
<evidence type="ECO:0000313" key="11">
    <source>
        <dbReference type="EMBL" id="MDU0340258.1"/>
    </source>
</evidence>
<dbReference type="EC" id="6.2.1.3" evidence="5"/>
<evidence type="ECO:0000256" key="8">
    <source>
        <dbReference type="SAM" id="MobiDB-lite"/>
    </source>
</evidence>
<dbReference type="Gene3D" id="3.30.300.30">
    <property type="match status" value="1"/>
</dbReference>
<sequence>MQTLVAQLRSAASKAPQARIHDGAQALGYAELYQRSLRVAGGLARHGIGEGDRVALWLPNGLAYLDLVHACHHLGAIAVAINTRFRTAEAQSILQRTGARVLAIAPGFKDIAFLDMLAGMDRAALSELRLIVGDGDEAPGALPGVASVAHRSLLEADPVASRADPELPGAIFATSGTTSAPKFALHRQGNIARHGARIAAAFGFDAGDAHLLQAVPFCGIWGFSQWMGTVAGAASSSLIPFFEARTAGELIRARGITHLSGPDDLIQRLFAAFPEERPFPTLREALISTFNPTLDDFTAAIDRRGLRMVNGFGMSEIFSFFSRRQPDDPPELRQRPGGRPLDPQGELRVRSTTGDELLGIGEVGRLEVKVDTLFSGYFGDAGATAAAFTADGFFRTGDLAALGPGGTFDLVGRDGDFLRLGGFLVNPVEIEDALKQDAPGCEVVVVEAATPRGNKAVAFLRPAPGTQPPDMARLLAELRGRIADFKVPSRIVEIDQFPVAMGPNGEKIQRHRLRAMAMSQLDEG</sequence>
<comment type="caution">
    <text evidence="11">The sequence shown here is derived from an EMBL/GenBank/DDBJ whole genome shotgun (WGS) entry which is preliminary data.</text>
</comment>
<dbReference type="PANTHER" id="PTHR43767">
    <property type="entry name" value="LONG-CHAIN-FATTY-ACID--COA LIGASE"/>
    <property type="match status" value="1"/>
</dbReference>
<evidence type="ECO:0000256" key="1">
    <source>
        <dbReference type="ARBA" id="ARBA00004170"/>
    </source>
</evidence>
<dbReference type="InterPro" id="IPR042099">
    <property type="entry name" value="ANL_N_sf"/>
</dbReference>
<dbReference type="SUPFAM" id="SSF56801">
    <property type="entry name" value="Acetyl-CoA synthetase-like"/>
    <property type="match status" value="1"/>
</dbReference>
<dbReference type="InterPro" id="IPR050237">
    <property type="entry name" value="ATP-dep_AMP-bd_enzyme"/>
</dbReference>
<evidence type="ECO:0000256" key="4">
    <source>
        <dbReference type="ARBA" id="ARBA00023136"/>
    </source>
</evidence>
<reference evidence="11 12" key="1">
    <citation type="submission" date="2023-09" db="EMBL/GenBank/DDBJ databases">
        <title>Whole genome shotgun sequencing (WGS) of Bosea sp. ZW T0_25, isolated from stored onions (Allium cepa).</title>
        <authorList>
            <person name="Stoll D.A."/>
            <person name="Huch M."/>
        </authorList>
    </citation>
    <scope>NUCLEOTIDE SEQUENCE [LARGE SCALE GENOMIC DNA]</scope>
    <source>
        <strain evidence="11 12">ZW T0_25</strain>
    </source>
</reference>
<proteinExistence type="predicted"/>
<evidence type="ECO:0000256" key="2">
    <source>
        <dbReference type="ARBA" id="ARBA00005005"/>
    </source>
</evidence>
<dbReference type="EMBL" id="JAWDID010000012">
    <property type="protein sequence ID" value="MDU0340258.1"/>
    <property type="molecule type" value="Genomic_DNA"/>
</dbReference>
<organism evidence="11 12">
    <name type="scientific">Bosea rubneri</name>
    <dbReference type="NCBI Taxonomy" id="3075434"/>
    <lineage>
        <taxon>Bacteria</taxon>
        <taxon>Pseudomonadati</taxon>
        <taxon>Pseudomonadota</taxon>
        <taxon>Alphaproteobacteria</taxon>
        <taxon>Hyphomicrobiales</taxon>
        <taxon>Boseaceae</taxon>
        <taxon>Bosea</taxon>
    </lineage>
</organism>
<evidence type="ECO:0000256" key="7">
    <source>
        <dbReference type="ARBA" id="ARBA00042773"/>
    </source>
</evidence>
<name>A0ABU3S648_9HYPH</name>
<dbReference type="PANTHER" id="PTHR43767:SF8">
    <property type="entry name" value="LONG-CHAIN-FATTY-ACID--COA LIGASE"/>
    <property type="match status" value="1"/>
</dbReference>
<comment type="subcellular location">
    <subcellularLocation>
        <location evidence="1">Membrane</location>
        <topology evidence="1">Peripheral membrane protein</topology>
    </subcellularLocation>
</comment>
<dbReference type="Pfam" id="PF13193">
    <property type="entry name" value="AMP-binding_C"/>
    <property type="match status" value="1"/>
</dbReference>
<evidence type="ECO:0000313" key="12">
    <source>
        <dbReference type="Proteomes" id="UP001254257"/>
    </source>
</evidence>
<feature type="region of interest" description="Disordered" evidence="8">
    <location>
        <begin position="322"/>
        <end position="347"/>
    </location>
</feature>
<evidence type="ECO:0000256" key="5">
    <source>
        <dbReference type="ARBA" id="ARBA00026121"/>
    </source>
</evidence>
<comment type="pathway">
    <text evidence="2">Lipid metabolism; fatty acid beta-oxidation.</text>
</comment>
<feature type="compositionally biased region" description="Basic and acidic residues" evidence="8">
    <location>
        <begin position="324"/>
        <end position="334"/>
    </location>
</feature>
<dbReference type="InterPro" id="IPR025110">
    <property type="entry name" value="AMP-bd_C"/>
</dbReference>
<dbReference type="Gene3D" id="3.40.50.12780">
    <property type="entry name" value="N-terminal domain of ligase-like"/>
    <property type="match status" value="1"/>
</dbReference>
<protein>
    <recommendedName>
        <fullName evidence="6">Long-chain-fatty-acid--CoA ligase</fullName>
        <ecNumber evidence="5">6.2.1.3</ecNumber>
    </recommendedName>
    <alternativeName>
        <fullName evidence="7">Long-chain acyl-CoA synthetase</fullName>
    </alternativeName>
</protein>
<evidence type="ECO:0000256" key="6">
    <source>
        <dbReference type="ARBA" id="ARBA00039545"/>
    </source>
</evidence>
<dbReference type="Pfam" id="PF00501">
    <property type="entry name" value="AMP-binding"/>
    <property type="match status" value="1"/>
</dbReference>
<dbReference type="InterPro" id="IPR020845">
    <property type="entry name" value="AMP-binding_CS"/>
</dbReference>
<accession>A0ABU3S648</accession>
<dbReference type="Proteomes" id="UP001254257">
    <property type="component" value="Unassembled WGS sequence"/>
</dbReference>
<dbReference type="RefSeq" id="WP_316018131.1">
    <property type="nucleotide sequence ID" value="NZ_JAWDID010000012.1"/>
</dbReference>
<feature type="domain" description="AMP-binding enzyme C-terminal" evidence="10">
    <location>
        <begin position="429"/>
        <end position="498"/>
    </location>
</feature>
<evidence type="ECO:0000259" key="10">
    <source>
        <dbReference type="Pfam" id="PF13193"/>
    </source>
</evidence>
<keyword evidence="3" id="KW-0436">Ligase</keyword>
<gene>
    <name evidence="11" type="ORF">RKE40_10215</name>
</gene>